<feature type="transmembrane region" description="Helical" evidence="7">
    <location>
        <begin position="48"/>
        <end position="68"/>
    </location>
</feature>
<sequence>LTWVISERLIIAHFSTMIGLIVLCVLMFLGCYLAGYVPLTMSVNPQRLRLTTMFGAGLLVGAALAIIIPEGVSTILSLQPHTAESLPEIVEQPAVPVLKPAGNADSPGGAADKNHPGERALQAVLAETGVENARVPHAAKADANLLGAHEHGTHEHGSGKAHNLIGVALTLGFVLMFLVDQMSGGCLDMCAICCRTCFGRLPCCRQDTFERFHGPSDVTDLARAEHSAFTTTLGLVVHSIADGIAIGAAFDLTFDLTLVLFVAIMLHKAPAAFGFVSFLVHEGLPRNRVRTYLFIFALASPLGAIGTYLSLLLHGYLEAHAKAASGALAVTAVPSTTGTGFVLLVSGGTFLYVAAAHILPQLASENAAATSAGQSSCSPAGSRSPSAGHTVKPLETLAFVLGSFIPVLISFGHSH</sequence>
<feature type="non-terminal residue" evidence="8">
    <location>
        <position position="1"/>
    </location>
</feature>
<feature type="transmembrane region" description="Helical" evidence="7">
    <location>
        <begin position="161"/>
        <end position="179"/>
    </location>
</feature>
<dbReference type="GO" id="GO:0006829">
    <property type="term" value="P:zinc ion transport"/>
    <property type="evidence" value="ECO:0007669"/>
    <property type="project" value="InterPro"/>
</dbReference>
<evidence type="ECO:0000313" key="8">
    <source>
        <dbReference type="EMBL" id="JAP57349.1"/>
    </source>
</evidence>
<evidence type="ECO:0000256" key="2">
    <source>
        <dbReference type="ARBA" id="ARBA00004394"/>
    </source>
</evidence>
<dbReference type="EMBL" id="GEEE01005876">
    <property type="protein sequence ID" value="JAP57349.1"/>
    <property type="molecule type" value="Transcribed_RNA"/>
</dbReference>
<dbReference type="InterPro" id="IPR045891">
    <property type="entry name" value="ZIP9"/>
</dbReference>
<organism evidence="8">
    <name type="scientific">Schistocephalus solidus</name>
    <name type="common">Tapeworm</name>
    <dbReference type="NCBI Taxonomy" id="70667"/>
    <lineage>
        <taxon>Eukaryota</taxon>
        <taxon>Metazoa</taxon>
        <taxon>Spiralia</taxon>
        <taxon>Lophotrochozoa</taxon>
        <taxon>Platyhelminthes</taxon>
        <taxon>Cestoda</taxon>
        <taxon>Eucestoda</taxon>
        <taxon>Diphyllobothriidea</taxon>
        <taxon>Diphyllobothriidae</taxon>
        <taxon>Schistocephalus</taxon>
    </lineage>
</organism>
<keyword evidence="4 7" id="KW-1133">Transmembrane helix</keyword>
<dbReference type="GO" id="GO:0000139">
    <property type="term" value="C:Golgi membrane"/>
    <property type="evidence" value="ECO:0007669"/>
    <property type="project" value="UniProtKB-SubCell"/>
</dbReference>
<proteinExistence type="predicted"/>
<comment type="subcellular location">
    <subcellularLocation>
        <location evidence="1">Endomembrane system</location>
        <topology evidence="1">Multi-pass membrane protein</topology>
    </subcellularLocation>
    <subcellularLocation>
        <location evidence="2">Golgi apparatus membrane</location>
    </subcellularLocation>
</comment>
<evidence type="ECO:0000256" key="6">
    <source>
        <dbReference type="ARBA" id="ARBA00023136"/>
    </source>
</evidence>
<dbReference type="PANTHER" id="PTHR16133">
    <property type="entry name" value="SOLUTE CARRIER FAMILY 39 ZINC TRANSPORTER , MEMBER 9-RELATED"/>
    <property type="match status" value="1"/>
</dbReference>
<evidence type="ECO:0000256" key="1">
    <source>
        <dbReference type="ARBA" id="ARBA00004127"/>
    </source>
</evidence>
<evidence type="ECO:0000256" key="5">
    <source>
        <dbReference type="ARBA" id="ARBA00023034"/>
    </source>
</evidence>
<gene>
    <name evidence="8" type="ORF">TR87018</name>
</gene>
<dbReference type="GO" id="GO:0046873">
    <property type="term" value="F:metal ion transmembrane transporter activity"/>
    <property type="evidence" value="ECO:0007669"/>
    <property type="project" value="InterPro"/>
</dbReference>
<feature type="transmembrane region" description="Helical" evidence="7">
    <location>
        <begin position="256"/>
        <end position="280"/>
    </location>
</feature>
<evidence type="ECO:0008006" key="9">
    <source>
        <dbReference type="Google" id="ProtNLM"/>
    </source>
</evidence>
<feature type="transmembrane region" description="Helical" evidence="7">
    <location>
        <begin position="337"/>
        <end position="359"/>
    </location>
</feature>
<feature type="transmembrane region" description="Helical" evidence="7">
    <location>
        <begin position="12"/>
        <end position="36"/>
    </location>
</feature>
<evidence type="ECO:0000256" key="4">
    <source>
        <dbReference type="ARBA" id="ARBA00022989"/>
    </source>
</evidence>
<name>A0A0X3Q0A0_SCHSO</name>
<evidence type="ECO:0000256" key="3">
    <source>
        <dbReference type="ARBA" id="ARBA00022692"/>
    </source>
</evidence>
<keyword evidence="6 7" id="KW-0472">Membrane</keyword>
<dbReference type="AlphaFoldDB" id="A0A0X3Q0A0"/>
<accession>A0A0X3Q0A0</accession>
<dbReference type="Pfam" id="PF02535">
    <property type="entry name" value="Zip"/>
    <property type="match status" value="1"/>
</dbReference>
<dbReference type="InterPro" id="IPR003689">
    <property type="entry name" value="ZIP"/>
</dbReference>
<evidence type="ECO:0000256" key="7">
    <source>
        <dbReference type="SAM" id="Phobius"/>
    </source>
</evidence>
<feature type="transmembrane region" description="Helical" evidence="7">
    <location>
        <begin position="228"/>
        <end position="250"/>
    </location>
</feature>
<reference evidence="8" key="1">
    <citation type="submission" date="2016-01" db="EMBL/GenBank/DDBJ databases">
        <title>Reference transcriptome for the parasite Schistocephalus solidus: insights into the molecular evolution of parasitism.</title>
        <authorList>
            <person name="Hebert F.O."/>
            <person name="Grambauer S."/>
            <person name="Barber I."/>
            <person name="Landry C.R."/>
            <person name="Aubin-Horth N."/>
        </authorList>
    </citation>
    <scope>NUCLEOTIDE SEQUENCE</scope>
</reference>
<dbReference type="PANTHER" id="PTHR16133:SF0">
    <property type="entry name" value="ZINC_IRON REGULATED TRANSPORTER-RELATED PROTEIN 102B, ISOFORM E"/>
    <property type="match status" value="1"/>
</dbReference>
<keyword evidence="3 7" id="KW-0812">Transmembrane</keyword>
<protein>
    <recommendedName>
        <fullName evidence="9">Zinc transporter ZIP9</fullName>
    </recommendedName>
</protein>
<feature type="transmembrane region" description="Helical" evidence="7">
    <location>
        <begin position="292"/>
        <end position="317"/>
    </location>
</feature>
<keyword evidence="5" id="KW-0333">Golgi apparatus</keyword>